<dbReference type="EMBL" id="JANCLT010000001">
    <property type="protein sequence ID" value="MCP8967025.1"/>
    <property type="molecule type" value="Genomic_DNA"/>
</dbReference>
<dbReference type="GO" id="GO:0019678">
    <property type="term" value="P:propionate metabolic process, methylmalonyl pathway"/>
    <property type="evidence" value="ECO:0007669"/>
    <property type="project" value="TreeGrafter"/>
</dbReference>
<dbReference type="AlphaFoldDB" id="A0AA41X544"/>
<dbReference type="PANTHER" id="PTHR48101">
    <property type="entry name" value="METHYLMALONYL-COA MUTASE, MITOCHONDRIAL-RELATED"/>
    <property type="match status" value="1"/>
</dbReference>
<keyword evidence="4" id="KW-0413">Isomerase</keyword>
<dbReference type="GO" id="GO:0046872">
    <property type="term" value="F:metal ion binding"/>
    <property type="evidence" value="ECO:0007669"/>
    <property type="project" value="InterPro"/>
</dbReference>
<dbReference type="SUPFAM" id="SSF52242">
    <property type="entry name" value="Cobalamin (vitamin B12)-binding domain"/>
    <property type="match status" value="1"/>
</dbReference>
<evidence type="ECO:0000256" key="2">
    <source>
        <dbReference type="ARBA" id="ARBA00008465"/>
    </source>
</evidence>
<protein>
    <submittedName>
        <fullName evidence="7">Acyl-CoA mutase large subunit family protein</fullName>
    </submittedName>
</protein>
<reference evidence="7" key="1">
    <citation type="submission" date="2022-07" db="EMBL/GenBank/DDBJ databases">
        <authorList>
            <person name="Li W.-J."/>
            <person name="Deng Q.-Q."/>
        </authorList>
    </citation>
    <scope>NUCLEOTIDE SEQUENCE</scope>
    <source>
        <strain evidence="7">SYSU M60031</strain>
    </source>
</reference>
<organism evidence="7 8">
    <name type="scientific">Ectobacillus ponti</name>
    <dbReference type="NCBI Taxonomy" id="2961894"/>
    <lineage>
        <taxon>Bacteria</taxon>
        <taxon>Bacillati</taxon>
        <taxon>Bacillota</taxon>
        <taxon>Bacilli</taxon>
        <taxon>Bacillales</taxon>
        <taxon>Bacillaceae</taxon>
        <taxon>Ectobacillus</taxon>
    </lineage>
</organism>
<comment type="cofactor">
    <cofactor evidence="1">
        <name>adenosylcob(III)alamin</name>
        <dbReference type="ChEBI" id="CHEBI:18408"/>
    </cofactor>
</comment>
<dbReference type="RefSeq" id="WP_254756287.1">
    <property type="nucleotide sequence ID" value="NZ_JANCLT010000001.1"/>
</dbReference>
<dbReference type="GO" id="GO:0031419">
    <property type="term" value="F:cobalamin binding"/>
    <property type="evidence" value="ECO:0007669"/>
    <property type="project" value="UniProtKB-KW"/>
</dbReference>
<name>A0AA41X544_9BACI</name>
<dbReference type="GO" id="GO:0004494">
    <property type="term" value="F:methylmalonyl-CoA mutase activity"/>
    <property type="evidence" value="ECO:0007669"/>
    <property type="project" value="UniProtKB-EC"/>
</dbReference>
<comment type="similarity">
    <text evidence="2">Belongs to the methylmalonyl-CoA mutase family.</text>
</comment>
<dbReference type="Gene3D" id="3.20.20.240">
    <property type="entry name" value="Methylmalonyl-CoA mutase"/>
    <property type="match status" value="1"/>
</dbReference>
<dbReference type="Proteomes" id="UP001156102">
    <property type="component" value="Unassembled WGS sequence"/>
</dbReference>
<feature type="domain" description="Methylmalonyl-CoA mutase alpha/beta chain catalytic" evidence="6">
    <location>
        <begin position="67"/>
        <end position="521"/>
    </location>
</feature>
<evidence type="ECO:0000313" key="7">
    <source>
        <dbReference type="EMBL" id="MCP8967025.1"/>
    </source>
</evidence>
<dbReference type="PANTHER" id="PTHR48101:SF4">
    <property type="entry name" value="METHYLMALONYL-COA MUTASE, MITOCHONDRIAL"/>
    <property type="match status" value="1"/>
</dbReference>
<dbReference type="InterPro" id="IPR006099">
    <property type="entry name" value="MeMalonylCoA_mutase_a/b_cat"/>
</dbReference>
<dbReference type="InterPro" id="IPR036724">
    <property type="entry name" value="Cobalamin-bd_sf"/>
</dbReference>
<keyword evidence="5" id="KW-0170">Cobalt</keyword>
<evidence type="ECO:0000259" key="6">
    <source>
        <dbReference type="Pfam" id="PF01642"/>
    </source>
</evidence>
<gene>
    <name evidence="7" type="ORF">NK662_00555</name>
</gene>
<dbReference type="Pfam" id="PF01642">
    <property type="entry name" value="MM_CoA_mutase"/>
    <property type="match status" value="1"/>
</dbReference>
<dbReference type="SUPFAM" id="SSF51703">
    <property type="entry name" value="Cobalamin (vitamin B12)-dependent enzymes"/>
    <property type="match status" value="1"/>
</dbReference>
<keyword evidence="8" id="KW-1185">Reference proteome</keyword>
<evidence type="ECO:0000256" key="5">
    <source>
        <dbReference type="ARBA" id="ARBA00023285"/>
    </source>
</evidence>
<sequence>MEKNTFREFAGADHENWRRLAEKTLKGKPFSSIITDTYEHIALQPLYTREHAEGKELEAAVHIPKERHTVAQELAAYAAPEMQYKLQHALETGQEVLNLPLDKATRAGLDSDTAGSGEVLRGGIALNSLEDFESALKEVDLAKHPLLVYAGYTALPLVTGLAAYAKQRGAKWKGTVGADPLGVLASTGKLPVSLEAAYDSMAAAIVWTGTHAPEVRTVFVSINACHRAGAHAVQELAAALATAAEYVRALLGRGVSADAACSSITFGFSAGPHLFTEIAKLRAIRVLWSKIAESFGAGREAQRMQLHVRTSERTKTMYDPHVNLLRATTEAFAALVGGADTLHVGTYDEAYGGGDENGERWARNIQHILREESHLLQVVDPARGSYYVEALTSELAKQAWELFQTIEAKGGMHAVLQQGWLQREIAETAKRRRYNVMSLKQRIVGTNMYVKKDEVLLKESAKPAEQQQRRILEVIKYKEQRNADVLRQALPQSLTLTASDTPDVLEQAWRAGATIGELIALFPQGEEQVQPLPVMRDAEPFEVLREAAERYEQRTGRRPQADILRLNGEKVSPLLASALEACGYNVRQALSEPNAACAEAGANAVFLAGNEEAQQEAASVLAAAGLQAKLFVIGAYGDAEVWRQLGVHGCVNGPDGLLPYLYELHNELEVTV</sequence>
<accession>A0AA41X544</accession>
<evidence type="ECO:0000256" key="3">
    <source>
        <dbReference type="ARBA" id="ARBA00022628"/>
    </source>
</evidence>
<comment type="caution">
    <text evidence="7">The sequence shown here is derived from an EMBL/GenBank/DDBJ whole genome shotgun (WGS) entry which is preliminary data.</text>
</comment>
<evidence type="ECO:0000256" key="1">
    <source>
        <dbReference type="ARBA" id="ARBA00001922"/>
    </source>
</evidence>
<dbReference type="InterPro" id="IPR016176">
    <property type="entry name" value="Cbl-dep_enz_cat"/>
</dbReference>
<evidence type="ECO:0000256" key="4">
    <source>
        <dbReference type="ARBA" id="ARBA00023235"/>
    </source>
</evidence>
<proteinExistence type="inferred from homology"/>
<keyword evidence="3" id="KW-0846">Cobalamin</keyword>
<dbReference type="GO" id="GO:0005737">
    <property type="term" value="C:cytoplasm"/>
    <property type="evidence" value="ECO:0007669"/>
    <property type="project" value="TreeGrafter"/>
</dbReference>
<evidence type="ECO:0000313" key="8">
    <source>
        <dbReference type="Proteomes" id="UP001156102"/>
    </source>
</evidence>